<dbReference type="PANTHER" id="PTHR33490">
    <property type="entry name" value="BLR5614 PROTEIN-RELATED"/>
    <property type="match status" value="1"/>
</dbReference>
<organism evidence="2 3">
    <name type="scientific">Mangrovicoccus algicola</name>
    <dbReference type="NCBI Taxonomy" id="2771008"/>
    <lineage>
        <taxon>Bacteria</taxon>
        <taxon>Pseudomonadati</taxon>
        <taxon>Pseudomonadota</taxon>
        <taxon>Alphaproteobacteria</taxon>
        <taxon>Rhodobacterales</taxon>
        <taxon>Paracoccaceae</taxon>
        <taxon>Mangrovicoccus</taxon>
    </lineage>
</organism>
<dbReference type="InterPro" id="IPR013589">
    <property type="entry name" value="Bac_transglu_N"/>
</dbReference>
<dbReference type="SUPFAM" id="SSF54001">
    <property type="entry name" value="Cysteine proteinases"/>
    <property type="match status" value="1"/>
</dbReference>
<reference evidence="2" key="1">
    <citation type="submission" date="2020-09" db="EMBL/GenBank/DDBJ databases">
        <title>A novel bacterium of genus Mangrovicoccus, isolated from South China Sea.</title>
        <authorList>
            <person name="Huang H."/>
            <person name="Mo K."/>
            <person name="Hu Y."/>
        </authorList>
    </citation>
    <scope>NUCLEOTIDE SEQUENCE</scope>
    <source>
        <strain evidence="2">HB182678</strain>
    </source>
</reference>
<evidence type="ECO:0000313" key="3">
    <source>
        <dbReference type="Proteomes" id="UP000609121"/>
    </source>
</evidence>
<sequence>MPTRYDIRLKIFYTYGQATSLGQHVIRMQPLELPRRQHVSVRHLAISPRPTERREGTDFFGNRVVEVGFGGRVATGIEFRLKAWVERRGQRPGLDISPSIARLPMELAAIRDLDGQAPHHFLPPSPRVGTIPEIAAFAQEVLRPEMTALEAVTALGLAIHAEMEFLPGATDADTLPAEAFRQRKGVCQDYAHIMIAGLRAAGLPAGYVSGFLRTLPPEGQARLEGADAMHAWVRAWCGREIGWVEYDPTNAMMASEDHVVVAYGRDYADVSPVKGVTRMSGVGGTGHSVDVVELPGGADHE</sequence>
<comment type="caution">
    <text evidence="2">The sequence shown here is derived from an EMBL/GenBank/DDBJ whole genome shotgun (WGS) entry which is preliminary data.</text>
</comment>
<gene>
    <name evidence="2" type="ORF">ICN82_01905</name>
</gene>
<dbReference type="Gene3D" id="3.10.620.30">
    <property type="match status" value="1"/>
</dbReference>
<name>A0A8J6Z5S6_9RHOB</name>
<dbReference type="InterPro" id="IPR038765">
    <property type="entry name" value="Papain-like_cys_pep_sf"/>
</dbReference>
<accession>A0A8J6Z5S6</accession>
<dbReference type="Pfam" id="PF08379">
    <property type="entry name" value="Bact_transglu_N"/>
    <property type="match status" value="1"/>
</dbReference>
<dbReference type="SMART" id="SM00460">
    <property type="entry name" value="TGc"/>
    <property type="match status" value="1"/>
</dbReference>
<evidence type="ECO:0000313" key="2">
    <source>
        <dbReference type="EMBL" id="MBE3636956.1"/>
    </source>
</evidence>
<dbReference type="AlphaFoldDB" id="A0A8J6Z5S6"/>
<protein>
    <submittedName>
        <fullName evidence="2">Transglutaminase family protein</fullName>
    </submittedName>
</protein>
<dbReference type="Pfam" id="PF01841">
    <property type="entry name" value="Transglut_core"/>
    <property type="match status" value="1"/>
</dbReference>
<dbReference type="RefSeq" id="WP_193179139.1">
    <property type="nucleotide sequence ID" value="NZ_JACVXA010000004.1"/>
</dbReference>
<feature type="domain" description="Transglutaminase-like" evidence="1">
    <location>
        <begin position="179"/>
        <end position="250"/>
    </location>
</feature>
<evidence type="ECO:0000259" key="1">
    <source>
        <dbReference type="SMART" id="SM00460"/>
    </source>
</evidence>
<dbReference type="PANTHER" id="PTHR33490:SF7">
    <property type="entry name" value="BLR2979 PROTEIN"/>
    <property type="match status" value="1"/>
</dbReference>
<keyword evidence="3" id="KW-1185">Reference proteome</keyword>
<dbReference type="EMBL" id="JACVXA010000004">
    <property type="protein sequence ID" value="MBE3636956.1"/>
    <property type="molecule type" value="Genomic_DNA"/>
</dbReference>
<proteinExistence type="predicted"/>
<dbReference type="InterPro" id="IPR002931">
    <property type="entry name" value="Transglutaminase-like"/>
</dbReference>
<dbReference type="Proteomes" id="UP000609121">
    <property type="component" value="Unassembled WGS sequence"/>
</dbReference>